<feature type="domain" description="C3H1-type" evidence="3">
    <location>
        <begin position="184"/>
        <end position="212"/>
    </location>
</feature>
<keyword evidence="1" id="KW-0479">Metal-binding</keyword>
<evidence type="ECO:0000256" key="1">
    <source>
        <dbReference type="PROSITE-ProRule" id="PRU00723"/>
    </source>
</evidence>
<gene>
    <name evidence="4" type="ORF">BSAL_34515</name>
</gene>
<evidence type="ECO:0000259" key="3">
    <source>
        <dbReference type="PROSITE" id="PS50103"/>
    </source>
</evidence>
<evidence type="ECO:0000313" key="4">
    <source>
        <dbReference type="EMBL" id="CUG91863.1"/>
    </source>
</evidence>
<keyword evidence="5" id="KW-1185">Reference proteome</keyword>
<dbReference type="OrthoDB" id="244144at2759"/>
<evidence type="ECO:0000313" key="5">
    <source>
        <dbReference type="Proteomes" id="UP000051952"/>
    </source>
</evidence>
<name>A0A0S4JPI5_BODSA</name>
<feature type="domain" description="C3H1-type" evidence="3">
    <location>
        <begin position="91"/>
        <end position="121"/>
    </location>
</feature>
<dbReference type="VEuPathDB" id="TriTrypDB:BSAL_34515"/>
<evidence type="ECO:0000256" key="2">
    <source>
        <dbReference type="SAM" id="MobiDB-lite"/>
    </source>
</evidence>
<accession>A0A0S4JPI5</accession>
<keyword evidence="1" id="KW-0863">Zinc-finger</keyword>
<reference evidence="5" key="1">
    <citation type="submission" date="2015-09" db="EMBL/GenBank/DDBJ databases">
        <authorList>
            <consortium name="Pathogen Informatics"/>
        </authorList>
    </citation>
    <scope>NUCLEOTIDE SEQUENCE [LARGE SCALE GENOMIC DNA]</scope>
    <source>
        <strain evidence="5">Lake Konstanz</strain>
    </source>
</reference>
<dbReference type="PROSITE" id="PS50103">
    <property type="entry name" value="ZF_C3H1"/>
    <property type="match status" value="2"/>
</dbReference>
<dbReference type="PANTHER" id="PTHR37562">
    <property type="entry name" value="C3H1-TYPE DOMAIN-CONTAINING PROTEIN-RELATED"/>
    <property type="match status" value="1"/>
</dbReference>
<feature type="compositionally biased region" description="Polar residues" evidence="2">
    <location>
        <begin position="297"/>
        <end position="310"/>
    </location>
</feature>
<dbReference type="Proteomes" id="UP000051952">
    <property type="component" value="Unassembled WGS sequence"/>
</dbReference>
<sequence length="503" mass="53514">MEQHPAAQDAFGSPIPHGHKSIATVPLSVVVGQQAHHHRPQALAGVGKNGVLNSPHHHSSYVEMYDPDFHHVISVAPEKILHTPHPSLGVSRLVLCRNFVAGSPVSSCTKGDTCKFVHADILGAKKHPIHVNYAWRSWDLVTYPRLPAGETLVVFAPNERPPADDVPSEQVLITRGSLMRKEHTGPLSHCAHYYFNRMCNRGERCNFIHAVIVDPNATDLQRAPAPTTIAPLVRGPPCKKSIVASPPGGGVMTAAPQQLHSPLAVNGYPGSQPQQHLAAVSGGYSVLPNGILASQPNSTLQPIPSPSNSGAPYLAPQSYIPPQQQQQSLQQVASASSPGSSGTYLVLNSNQIVATGPQSFTPPPPGAQVYFVQQQQPPSQLQQQQTTPSVPPAMFTPVGGWQQQPLVAAPLQPQHVQSAPSMTSLFSSQVSSTPLPVPMQQQANNGTTSPGRSIGGMSQINNPMEWSMIGGLYNTGSMSASMSLSNSHSGATVVLQKMMNNNE</sequence>
<feature type="region of interest" description="Disordered" evidence="2">
    <location>
        <begin position="297"/>
        <end position="340"/>
    </location>
</feature>
<dbReference type="InterPro" id="IPR000571">
    <property type="entry name" value="Znf_CCCH"/>
</dbReference>
<keyword evidence="1" id="KW-0862">Zinc</keyword>
<organism evidence="4 5">
    <name type="scientific">Bodo saltans</name>
    <name type="common">Flagellated protozoan</name>
    <dbReference type="NCBI Taxonomy" id="75058"/>
    <lineage>
        <taxon>Eukaryota</taxon>
        <taxon>Discoba</taxon>
        <taxon>Euglenozoa</taxon>
        <taxon>Kinetoplastea</taxon>
        <taxon>Metakinetoplastina</taxon>
        <taxon>Eubodonida</taxon>
        <taxon>Bodonidae</taxon>
        <taxon>Bodo</taxon>
    </lineage>
</organism>
<feature type="zinc finger region" description="C3H1-type" evidence="1">
    <location>
        <begin position="184"/>
        <end position="212"/>
    </location>
</feature>
<dbReference type="PANTHER" id="PTHR37562:SF5">
    <property type="entry name" value="C3H1-TYPE DOMAIN-CONTAINING PROTEIN"/>
    <property type="match status" value="1"/>
</dbReference>
<dbReference type="Gene3D" id="4.10.1000.10">
    <property type="entry name" value="Zinc finger, CCCH-type"/>
    <property type="match status" value="1"/>
</dbReference>
<dbReference type="AlphaFoldDB" id="A0A0S4JPI5"/>
<feature type="zinc finger region" description="C3H1-type" evidence="1">
    <location>
        <begin position="91"/>
        <end position="121"/>
    </location>
</feature>
<dbReference type="GO" id="GO:0008270">
    <property type="term" value="F:zinc ion binding"/>
    <property type="evidence" value="ECO:0007669"/>
    <property type="project" value="UniProtKB-KW"/>
</dbReference>
<feature type="compositionally biased region" description="Low complexity" evidence="2">
    <location>
        <begin position="315"/>
        <end position="338"/>
    </location>
</feature>
<proteinExistence type="predicted"/>
<dbReference type="EMBL" id="CYKH01001975">
    <property type="protein sequence ID" value="CUG91863.1"/>
    <property type="molecule type" value="Genomic_DNA"/>
</dbReference>
<protein>
    <recommendedName>
        <fullName evidence="3">C3H1-type domain-containing protein</fullName>
    </recommendedName>
</protein>